<dbReference type="AlphaFoldDB" id="A0A1X2GL19"/>
<accession>A0A1X2GL19</accession>
<proteinExistence type="predicted"/>
<reference evidence="2 3" key="1">
    <citation type="submission" date="2016-07" db="EMBL/GenBank/DDBJ databases">
        <title>Pervasive Adenine N6-methylation of Active Genes in Fungi.</title>
        <authorList>
            <consortium name="DOE Joint Genome Institute"/>
            <person name="Mondo S.J."/>
            <person name="Dannebaum R.O."/>
            <person name="Kuo R.C."/>
            <person name="Labutti K."/>
            <person name="Haridas S."/>
            <person name="Kuo A."/>
            <person name="Salamov A."/>
            <person name="Ahrendt S.R."/>
            <person name="Lipzen A."/>
            <person name="Sullivan W."/>
            <person name="Andreopoulos W.B."/>
            <person name="Clum A."/>
            <person name="Lindquist E."/>
            <person name="Daum C."/>
            <person name="Ramamoorthy G.K."/>
            <person name="Gryganskyi A."/>
            <person name="Culley D."/>
            <person name="Magnuson J.K."/>
            <person name="James T.Y."/>
            <person name="O'Malley M.A."/>
            <person name="Stajich J.E."/>
            <person name="Spatafora J.W."/>
            <person name="Visel A."/>
            <person name="Grigoriev I.V."/>
        </authorList>
    </citation>
    <scope>NUCLEOTIDE SEQUENCE [LARGE SCALE GENOMIC DNA]</scope>
    <source>
        <strain evidence="2 3">NRRL 3301</strain>
    </source>
</reference>
<keyword evidence="1" id="KW-0472">Membrane</keyword>
<gene>
    <name evidence="2" type="ORF">DM01DRAFT_154683</name>
</gene>
<feature type="transmembrane region" description="Helical" evidence="1">
    <location>
        <begin position="29"/>
        <end position="48"/>
    </location>
</feature>
<keyword evidence="1" id="KW-0812">Transmembrane</keyword>
<keyword evidence="3" id="KW-1185">Reference proteome</keyword>
<evidence type="ECO:0000313" key="3">
    <source>
        <dbReference type="Proteomes" id="UP000242146"/>
    </source>
</evidence>
<comment type="caution">
    <text evidence="2">The sequence shown here is derived from an EMBL/GenBank/DDBJ whole genome shotgun (WGS) entry which is preliminary data.</text>
</comment>
<evidence type="ECO:0000313" key="2">
    <source>
        <dbReference type="EMBL" id="ORX56416.1"/>
    </source>
</evidence>
<dbReference type="EMBL" id="MCGT01000010">
    <property type="protein sequence ID" value="ORX56416.1"/>
    <property type="molecule type" value="Genomic_DNA"/>
</dbReference>
<keyword evidence="1" id="KW-1133">Transmembrane helix</keyword>
<organism evidence="2 3">
    <name type="scientific">Hesseltinella vesiculosa</name>
    <dbReference type="NCBI Taxonomy" id="101127"/>
    <lineage>
        <taxon>Eukaryota</taxon>
        <taxon>Fungi</taxon>
        <taxon>Fungi incertae sedis</taxon>
        <taxon>Mucoromycota</taxon>
        <taxon>Mucoromycotina</taxon>
        <taxon>Mucoromycetes</taxon>
        <taxon>Mucorales</taxon>
        <taxon>Cunninghamellaceae</taxon>
        <taxon>Hesseltinella</taxon>
    </lineage>
</organism>
<protein>
    <submittedName>
        <fullName evidence="2">Uncharacterized protein</fullName>
    </submittedName>
</protein>
<evidence type="ECO:0000256" key="1">
    <source>
        <dbReference type="SAM" id="Phobius"/>
    </source>
</evidence>
<name>A0A1X2GL19_9FUNG</name>
<sequence length="77" mass="8954">MEITTSLQHKLLKIKGQKKSRKMAGIKQVAPVSLFFAFLPFYLFFYSFRHGSLSPHGSCCPWNGRWTRLHATWKRGP</sequence>
<dbReference type="Proteomes" id="UP000242146">
    <property type="component" value="Unassembled WGS sequence"/>
</dbReference>